<evidence type="ECO:0000256" key="1">
    <source>
        <dbReference type="SAM" id="Coils"/>
    </source>
</evidence>
<proteinExistence type="predicted"/>
<comment type="caution">
    <text evidence="4">The sequence shown here is derived from an EMBL/GenBank/DDBJ whole genome shotgun (WGS) entry which is preliminary data.</text>
</comment>
<feature type="coiled-coil region" evidence="1">
    <location>
        <begin position="186"/>
        <end position="234"/>
    </location>
</feature>
<organism evidence="4 5">
    <name type="scientific">Meloidogyne graminicola</name>
    <dbReference type="NCBI Taxonomy" id="189291"/>
    <lineage>
        <taxon>Eukaryota</taxon>
        <taxon>Metazoa</taxon>
        <taxon>Ecdysozoa</taxon>
        <taxon>Nematoda</taxon>
        <taxon>Chromadorea</taxon>
        <taxon>Rhabditida</taxon>
        <taxon>Tylenchina</taxon>
        <taxon>Tylenchomorpha</taxon>
        <taxon>Tylenchoidea</taxon>
        <taxon>Meloidogynidae</taxon>
        <taxon>Meloidogyninae</taxon>
        <taxon>Meloidogyne</taxon>
    </lineage>
</organism>
<gene>
    <name evidence="4" type="ORF">Mgra_00003800</name>
</gene>
<evidence type="ECO:0000313" key="4">
    <source>
        <dbReference type="EMBL" id="KAF7636856.1"/>
    </source>
</evidence>
<feature type="region of interest" description="Disordered" evidence="2">
    <location>
        <begin position="122"/>
        <end position="159"/>
    </location>
</feature>
<keyword evidence="1" id="KW-0175">Coiled coil</keyword>
<reference evidence="4" key="1">
    <citation type="journal article" date="2020" name="Ecol. Evol.">
        <title>Genome structure and content of the rice root-knot nematode (Meloidogyne graminicola).</title>
        <authorList>
            <person name="Phan N.T."/>
            <person name="Danchin E.G.J."/>
            <person name="Klopp C."/>
            <person name="Perfus-Barbeoch L."/>
            <person name="Kozlowski D.K."/>
            <person name="Koutsovoulos G.D."/>
            <person name="Lopez-Roques C."/>
            <person name="Bouchez O."/>
            <person name="Zahm M."/>
            <person name="Besnard G."/>
            <person name="Bellafiore S."/>
        </authorList>
    </citation>
    <scope>NUCLEOTIDE SEQUENCE</scope>
    <source>
        <strain evidence="4">VN-18</strain>
    </source>
</reference>
<keyword evidence="3" id="KW-0472">Membrane</keyword>
<dbReference type="AlphaFoldDB" id="A0A8S9ZUA5"/>
<feature type="transmembrane region" description="Helical" evidence="3">
    <location>
        <begin position="244"/>
        <end position="277"/>
    </location>
</feature>
<dbReference type="Proteomes" id="UP000605970">
    <property type="component" value="Unassembled WGS sequence"/>
</dbReference>
<evidence type="ECO:0000313" key="5">
    <source>
        <dbReference type="Proteomes" id="UP000605970"/>
    </source>
</evidence>
<keyword evidence="5" id="KW-1185">Reference proteome</keyword>
<evidence type="ECO:0000256" key="3">
    <source>
        <dbReference type="SAM" id="Phobius"/>
    </source>
</evidence>
<keyword evidence="3" id="KW-1133">Transmembrane helix</keyword>
<accession>A0A8S9ZUA5</accession>
<name>A0A8S9ZUA5_9BILA</name>
<feature type="coiled-coil region" evidence="1">
    <location>
        <begin position="38"/>
        <end position="67"/>
    </location>
</feature>
<evidence type="ECO:0000256" key="2">
    <source>
        <dbReference type="SAM" id="MobiDB-lite"/>
    </source>
</evidence>
<dbReference type="EMBL" id="JABEBT010000026">
    <property type="protein sequence ID" value="KAF7636856.1"/>
    <property type="molecule type" value="Genomic_DNA"/>
</dbReference>
<feature type="compositionally biased region" description="Polar residues" evidence="2">
    <location>
        <begin position="131"/>
        <end position="144"/>
    </location>
</feature>
<sequence length="290" mass="32570">MKKRSFFRRWGNNCIKLTTNIISYASNEITNVIYGDKENDQKAELINQNLKNEKLEEEFNKENASNQNIGNILETTILPENQLALIENIETILSLGIKENNIINFSFNEPKQILNYREVNKEGTSKDGEGSSMTNNEGNDNAIITNEENDNSNDEEEEPKIQNIQEAIVHLGHDLPTMVKFMEQDDKIKEARIRALEQSIAKQEEEKQQQAELTARLKEEKRKLEEKNNGLQNDDIKVSGTDVVVSVVAAAVAIGAAVVAAPVVAVVAIVTAVAPIVKSGWKKFKSWFGW</sequence>
<feature type="compositionally biased region" description="Acidic residues" evidence="2">
    <location>
        <begin position="147"/>
        <end position="158"/>
    </location>
</feature>
<keyword evidence="3" id="KW-0812">Transmembrane</keyword>
<protein>
    <submittedName>
        <fullName evidence="4">Uncharacterized protein</fullName>
    </submittedName>
</protein>